<proteinExistence type="inferred from homology"/>
<organism evidence="9 10">
    <name type="scientific">Monopterus albus</name>
    <name type="common">Swamp eel</name>
    <dbReference type="NCBI Taxonomy" id="43700"/>
    <lineage>
        <taxon>Eukaryota</taxon>
        <taxon>Metazoa</taxon>
        <taxon>Chordata</taxon>
        <taxon>Craniata</taxon>
        <taxon>Vertebrata</taxon>
        <taxon>Euteleostomi</taxon>
        <taxon>Actinopterygii</taxon>
        <taxon>Neopterygii</taxon>
        <taxon>Teleostei</taxon>
        <taxon>Neoteleostei</taxon>
        <taxon>Acanthomorphata</taxon>
        <taxon>Anabantaria</taxon>
        <taxon>Synbranchiformes</taxon>
        <taxon>Synbranchidae</taxon>
        <taxon>Monopterus</taxon>
    </lineage>
</organism>
<keyword evidence="6 8" id="KW-1133">Transmembrane helix</keyword>
<dbReference type="InterPro" id="IPR006187">
    <property type="entry name" value="Claudin"/>
</dbReference>
<evidence type="ECO:0000256" key="5">
    <source>
        <dbReference type="ARBA" id="ARBA00022949"/>
    </source>
</evidence>
<keyword evidence="10" id="KW-1185">Reference proteome</keyword>
<dbReference type="InterPro" id="IPR017974">
    <property type="entry name" value="Claudin_CS"/>
</dbReference>
<dbReference type="GeneID" id="109962056"/>
<evidence type="ECO:0000256" key="1">
    <source>
        <dbReference type="ARBA" id="ARBA00008295"/>
    </source>
</evidence>
<reference evidence="9" key="1">
    <citation type="submission" date="2025-08" db="UniProtKB">
        <authorList>
            <consortium name="Ensembl"/>
        </authorList>
    </citation>
    <scope>IDENTIFICATION</scope>
</reference>
<keyword evidence="2 8" id="KW-0796">Tight junction</keyword>
<dbReference type="Proteomes" id="UP000261600">
    <property type="component" value="Unplaced"/>
</dbReference>
<accession>A0A3Q3JW03</accession>
<name>A0A3Q3JW03_MONAL</name>
<dbReference type="GO" id="GO:0005923">
    <property type="term" value="C:bicellular tight junction"/>
    <property type="evidence" value="ECO:0007669"/>
    <property type="project" value="UniProtKB-SubCell"/>
</dbReference>
<evidence type="ECO:0000313" key="9">
    <source>
        <dbReference type="Ensembl" id="ENSMALP00000020800.1"/>
    </source>
</evidence>
<evidence type="ECO:0000256" key="4">
    <source>
        <dbReference type="ARBA" id="ARBA00022692"/>
    </source>
</evidence>
<dbReference type="CTD" id="751666"/>
<dbReference type="PRINTS" id="PR01077">
    <property type="entry name" value="CLAUDIN"/>
</dbReference>
<dbReference type="Pfam" id="PF00822">
    <property type="entry name" value="PMP22_Claudin"/>
    <property type="match status" value="1"/>
</dbReference>
<dbReference type="PROSITE" id="PS01346">
    <property type="entry name" value="CLAUDIN"/>
    <property type="match status" value="1"/>
</dbReference>
<dbReference type="Gene3D" id="1.20.140.150">
    <property type="match status" value="1"/>
</dbReference>
<keyword evidence="7 8" id="KW-0472">Membrane</keyword>
<comment type="function">
    <text evidence="8">Claudins function as major constituents of the tight junction complexes that regulate the permeability of epithelia.</text>
</comment>
<dbReference type="Ensembl" id="ENSMALT00000021203.1">
    <property type="protein sequence ID" value="ENSMALP00000020800.1"/>
    <property type="gene ID" value="ENSMALG00000014553.1"/>
</dbReference>
<feature type="transmembrane region" description="Helical" evidence="8">
    <location>
        <begin position="78"/>
        <end position="98"/>
    </location>
</feature>
<dbReference type="GO" id="GO:0005198">
    <property type="term" value="F:structural molecule activity"/>
    <property type="evidence" value="ECO:0007669"/>
    <property type="project" value="InterPro"/>
</dbReference>
<keyword evidence="4 8" id="KW-0812">Transmembrane</keyword>
<protein>
    <recommendedName>
        <fullName evidence="8">Claudin</fullName>
    </recommendedName>
</protein>
<evidence type="ECO:0000256" key="7">
    <source>
        <dbReference type="ARBA" id="ARBA00023136"/>
    </source>
</evidence>
<dbReference type="KEGG" id="malb:109962056"/>
<evidence type="ECO:0000256" key="6">
    <source>
        <dbReference type="ARBA" id="ARBA00022989"/>
    </source>
</evidence>
<dbReference type="AlphaFoldDB" id="A0A3Q3JW03"/>
<dbReference type="InterPro" id="IPR004031">
    <property type="entry name" value="PMP22/EMP/MP20/Claudin"/>
</dbReference>
<evidence type="ECO:0000256" key="3">
    <source>
        <dbReference type="ARBA" id="ARBA00022475"/>
    </source>
</evidence>
<evidence type="ECO:0000256" key="2">
    <source>
        <dbReference type="ARBA" id="ARBA00022427"/>
    </source>
</evidence>
<evidence type="ECO:0000256" key="8">
    <source>
        <dbReference type="RuleBase" id="RU060637"/>
    </source>
</evidence>
<dbReference type="RefSeq" id="XP_020459076.1">
    <property type="nucleotide sequence ID" value="XM_020603420.1"/>
</dbReference>
<feature type="transmembrane region" description="Helical" evidence="8">
    <location>
        <begin position="7"/>
        <end position="28"/>
    </location>
</feature>
<reference evidence="9" key="2">
    <citation type="submission" date="2025-09" db="UniProtKB">
        <authorList>
            <consortium name="Ensembl"/>
        </authorList>
    </citation>
    <scope>IDENTIFICATION</scope>
</reference>
<feature type="transmembrane region" description="Helical" evidence="8">
    <location>
        <begin position="163"/>
        <end position="185"/>
    </location>
</feature>
<feature type="transmembrane region" description="Helical" evidence="8">
    <location>
        <begin position="119"/>
        <end position="143"/>
    </location>
</feature>
<dbReference type="GO" id="GO:0005886">
    <property type="term" value="C:plasma membrane"/>
    <property type="evidence" value="ECO:0007669"/>
    <property type="project" value="UniProtKB-SubCell"/>
</dbReference>
<sequence>MDTLTCALELLGMLVYVGAWLCALATTISPQWLTMSTELLPVESYELGLWETCVVQDVGGLECRAYDSLLGLSTNLKLARILMCASLTVGMLGILVAIPGLYMIKSCKDHEGSRTKKTLTIIGGLLGMVSGVLCLIPVSYMAHSAVLHFFDDTIPDVVPRWEFGGALFCGWAGGFLLIVSGLLLVTSCLRSQVEPQPVVQQRYRAMNIDVNFRKRSEYV</sequence>
<evidence type="ECO:0000313" key="10">
    <source>
        <dbReference type="Proteomes" id="UP000261600"/>
    </source>
</evidence>
<dbReference type="PANTHER" id="PTHR12002">
    <property type="entry name" value="CLAUDIN"/>
    <property type="match status" value="1"/>
</dbReference>
<dbReference type="STRING" id="43700.ENSMALP00000020800"/>
<keyword evidence="3 8" id="KW-1003">Cell membrane</keyword>
<dbReference type="OrthoDB" id="8612291at2759"/>
<comment type="similarity">
    <text evidence="1 8">Belongs to the claudin family.</text>
</comment>
<comment type="subcellular location">
    <subcellularLocation>
        <location evidence="8">Cell junction</location>
        <location evidence="8">Tight junction</location>
    </subcellularLocation>
    <subcellularLocation>
        <location evidence="8">Cell membrane</location>
        <topology evidence="8">Multi-pass membrane protein</topology>
    </subcellularLocation>
</comment>
<keyword evidence="5 8" id="KW-0965">Cell junction</keyword>